<organism evidence="3 4">
    <name type="scientific">Phytophthora megakarya</name>
    <dbReference type="NCBI Taxonomy" id="4795"/>
    <lineage>
        <taxon>Eukaryota</taxon>
        <taxon>Sar</taxon>
        <taxon>Stramenopiles</taxon>
        <taxon>Oomycota</taxon>
        <taxon>Peronosporomycetes</taxon>
        <taxon>Peronosporales</taxon>
        <taxon>Peronosporaceae</taxon>
        <taxon>Phytophthora</taxon>
    </lineage>
</organism>
<sequence>MEGLDASYALLRDVNARNRELQARLRSSLPLLWTNNALVMTSAAPRRRRVAESSGDSEADQMLVALEDASLQVSRRYKRRVEWEVARRIARVDRALQQPPAQRFWNQKRKETTPLQSSFSRRGKEGRVRITGNEGDARQKQAAVMTGRRQEKKLWVKPTTTVGTSERVVKHVVKHVATSPLRGEREVEDQENVKPNAAVRAQIDKQLETINKEPLEWKDTTETKTVAIGPLDNLPELEIIENGSVRGEPVDVHDSDGSISPIQMVETKLSSPRPLSSPVDSIADVHSNHDTAFAIEDNSPQIRAPVTEHPSSSIGRQVLSEFRTMPSVASFGAQPVLSTGGLGIQGDMRLNVEVLRRLFSDLDTDKDGHVNRIETCMALHRLQISVPTSKIISFFRHIHSSTNGKSGRSRRTQHLPMKEVINYKEFVAFVTAAYDQQQQRRAQRRRLPTRRQVLKENHDIPLPLHVPSTTLPIYAHPTTSPRTRRNVHVPSILPIEQQVRTYEVHDTGSQQFEEKMIQEIPDLLVSRTLANTSSAASFEAKANAGSVVRRSLESIIGKDAIDDNIVDEITQELIRERLRTIGVLNQTDVKDITGLKRAAAYYNRQMALGDATPGTVVDDLSSDDLINWVDVLTEEQVSGIVQQIWKDRQGTIHVPLEPMEDVHIEDIPEIPDDQKVKWQDEATDTTEFSLPVTLAEKAIQAFDEDNQEEPLSTEDVVLEETHSDTLAPIPAVSNPTVHLRTDLARALTMSLGDSSENNHELFNPLTAIGILQHLHQQRRMNKDTFNRYQEHSSIGEGPHVQPITGFDSTNRDEEANDAHIDPLDRTSVQMSEEGSGSVSPRIMDEETPAEDQELASTTMTEFVPLTQSLVDQNEYASSESSAVLAKSASESSSCFSSASNYRMYGVYREIDRHQLHARTRSTCRRPYRHPKRQSVSGSSVPDSNWSAELSEGEISRDDDLDLSDGEIFGEHKKEYIRHKNKASHVMGSMRDDDKLDSSVESGELPILVRSCKKLFDSLSNVLLLTP</sequence>
<evidence type="ECO:0000313" key="4">
    <source>
        <dbReference type="Proteomes" id="UP000198211"/>
    </source>
</evidence>
<dbReference type="PROSITE" id="PS50222">
    <property type="entry name" value="EF_HAND_2"/>
    <property type="match status" value="1"/>
</dbReference>
<gene>
    <name evidence="3" type="ORF">PHMEG_000947</name>
</gene>
<feature type="compositionally biased region" description="Polar residues" evidence="1">
    <location>
        <begin position="826"/>
        <end position="838"/>
    </location>
</feature>
<name>A0A225X463_9STRA</name>
<proteinExistence type="predicted"/>
<comment type="caution">
    <text evidence="3">The sequence shown here is derived from an EMBL/GenBank/DDBJ whole genome shotgun (WGS) entry which is preliminary data.</text>
</comment>
<feature type="region of interest" description="Disordered" evidence="1">
    <location>
        <begin position="918"/>
        <end position="952"/>
    </location>
</feature>
<feature type="domain" description="EF-hand" evidence="2">
    <location>
        <begin position="350"/>
        <end position="385"/>
    </location>
</feature>
<dbReference type="InterPro" id="IPR002048">
    <property type="entry name" value="EF_hand_dom"/>
</dbReference>
<dbReference type="EMBL" id="NBNE01000030">
    <property type="protein sequence ID" value="OWZ24058.1"/>
    <property type="molecule type" value="Genomic_DNA"/>
</dbReference>
<reference evidence="4" key="1">
    <citation type="submission" date="2017-03" db="EMBL/GenBank/DDBJ databases">
        <title>Phytopthora megakarya and P. palmivora, two closely related causual agents of cacao black pod achieved similar genome size and gene model numbers by different mechanisms.</title>
        <authorList>
            <person name="Ali S."/>
            <person name="Shao J."/>
            <person name="Larry D.J."/>
            <person name="Kronmiller B."/>
            <person name="Shen D."/>
            <person name="Strem M.D."/>
            <person name="Melnick R.L."/>
            <person name="Guiltinan M.J."/>
            <person name="Tyler B.M."/>
            <person name="Meinhardt L.W."/>
            <person name="Bailey B.A."/>
        </authorList>
    </citation>
    <scope>NUCLEOTIDE SEQUENCE [LARGE SCALE GENOMIC DNA]</scope>
    <source>
        <strain evidence="4">zdho120</strain>
    </source>
</reference>
<protein>
    <recommendedName>
        <fullName evidence="2">EF-hand domain-containing protein</fullName>
    </recommendedName>
</protein>
<dbReference type="InterPro" id="IPR011992">
    <property type="entry name" value="EF-hand-dom_pair"/>
</dbReference>
<dbReference type="Gene3D" id="1.10.238.10">
    <property type="entry name" value="EF-hand"/>
    <property type="match status" value="1"/>
</dbReference>
<feature type="compositionally biased region" description="Basic residues" evidence="1">
    <location>
        <begin position="918"/>
        <end position="932"/>
    </location>
</feature>
<keyword evidence="4" id="KW-1185">Reference proteome</keyword>
<feature type="compositionally biased region" description="Basic and acidic residues" evidence="1">
    <location>
        <begin position="809"/>
        <end position="824"/>
    </location>
</feature>
<dbReference type="Proteomes" id="UP000198211">
    <property type="component" value="Unassembled WGS sequence"/>
</dbReference>
<dbReference type="SUPFAM" id="SSF47473">
    <property type="entry name" value="EF-hand"/>
    <property type="match status" value="1"/>
</dbReference>
<evidence type="ECO:0000313" key="3">
    <source>
        <dbReference type="EMBL" id="OWZ24058.1"/>
    </source>
</evidence>
<dbReference type="AlphaFoldDB" id="A0A225X463"/>
<dbReference type="OrthoDB" id="168431at2759"/>
<dbReference type="GO" id="GO:0005509">
    <property type="term" value="F:calcium ion binding"/>
    <property type="evidence" value="ECO:0007669"/>
    <property type="project" value="InterPro"/>
</dbReference>
<evidence type="ECO:0000259" key="2">
    <source>
        <dbReference type="PROSITE" id="PS50222"/>
    </source>
</evidence>
<feature type="region of interest" description="Disordered" evidence="1">
    <location>
        <begin position="791"/>
        <end position="846"/>
    </location>
</feature>
<evidence type="ECO:0000256" key="1">
    <source>
        <dbReference type="SAM" id="MobiDB-lite"/>
    </source>
</evidence>
<accession>A0A225X463</accession>
<feature type="compositionally biased region" description="Polar residues" evidence="1">
    <location>
        <begin position="933"/>
        <end position="947"/>
    </location>
</feature>